<dbReference type="EMBL" id="SNRY01000158">
    <property type="protein sequence ID" value="KAA6345743.1"/>
    <property type="molecule type" value="Genomic_DNA"/>
</dbReference>
<dbReference type="AlphaFoldDB" id="A0A5J4SKA0"/>
<gene>
    <name evidence="2" type="ORF">EZS27_006731</name>
</gene>
<sequence>MRMKRCFVFLVGILVATLGFGQQEYIGMKRVNFGIKAGFNSSMYRVSNFVIKDITIDEVQNEYRVGYGASLFSRFNINKHFIQLETSYNISLCEIVFDKLGGLHPDIEPDYASINSRIHSIGFPVLYGYSIVKKKPYGMSVFGGPQLRYLWNKRNEITFDNFDQEGISEVLRPFNISLLAGVAVTISPIFFDFRYEQCLSNISKSVTYNSINTSNGYSEGENKIFLPRRDHVLSFSLGIMF</sequence>
<feature type="domain" description="Outer membrane protein beta-barrel" evidence="1">
    <location>
        <begin position="22"/>
        <end position="202"/>
    </location>
</feature>
<name>A0A5J4SKA0_9ZZZZ</name>
<accession>A0A5J4SKA0</accession>
<evidence type="ECO:0000259" key="1">
    <source>
        <dbReference type="Pfam" id="PF13568"/>
    </source>
</evidence>
<reference evidence="2" key="1">
    <citation type="submission" date="2019-03" db="EMBL/GenBank/DDBJ databases">
        <title>Single cell metagenomics reveals metabolic interactions within the superorganism composed of flagellate Streblomastix strix and complex community of Bacteroidetes bacteria on its surface.</title>
        <authorList>
            <person name="Treitli S.C."/>
            <person name="Kolisko M."/>
            <person name="Husnik F."/>
            <person name="Keeling P."/>
            <person name="Hampl V."/>
        </authorList>
    </citation>
    <scope>NUCLEOTIDE SEQUENCE</scope>
    <source>
        <strain evidence="2">STM</strain>
    </source>
</reference>
<organism evidence="2">
    <name type="scientific">termite gut metagenome</name>
    <dbReference type="NCBI Taxonomy" id="433724"/>
    <lineage>
        <taxon>unclassified sequences</taxon>
        <taxon>metagenomes</taxon>
        <taxon>organismal metagenomes</taxon>
    </lineage>
</organism>
<proteinExistence type="predicted"/>
<dbReference type="InterPro" id="IPR025665">
    <property type="entry name" value="Beta-barrel_OMP_2"/>
</dbReference>
<evidence type="ECO:0000313" key="2">
    <source>
        <dbReference type="EMBL" id="KAA6345743.1"/>
    </source>
</evidence>
<dbReference type="Pfam" id="PF13568">
    <property type="entry name" value="OMP_b-brl_2"/>
    <property type="match status" value="1"/>
</dbReference>
<protein>
    <recommendedName>
        <fullName evidence="1">Outer membrane protein beta-barrel domain-containing protein</fullName>
    </recommendedName>
</protein>
<comment type="caution">
    <text evidence="2">The sequence shown here is derived from an EMBL/GenBank/DDBJ whole genome shotgun (WGS) entry which is preliminary data.</text>
</comment>